<gene>
    <name evidence="2" type="ORF">PRVXT_000146</name>
</gene>
<protein>
    <submittedName>
        <fullName evidence="2">NYN domain-containing protein</fullName>
    </submittedName>
</protein>
<dbReference type="AlphaFoldDB" id="A0AAU7VLY4"/>
<keyword evidence="1" id="KW-0175">Coiled coil</keyword>
<dbReference type="CDD" id="cd10912">
    <property type="entry name" value="PIN_YacP-like"/>
    <property type="match status" value="1"/>
</dbReference>
<reference evidence="2" key="1">
    <citation type="journal article" date="2013" name="Extremophiles">
        <title>Proteinivorax tanatarense gen. nov., sp. nov., an anaerobic, haloalkaliphilic, proteolytic bacterium isolated from a decaying algal bloom, and proposal of Proteinivoraceae fam. nov.</title>
        <authorList>
            <person name="Kevbrin V."/>
            <person name="Boltyanskaya Y."/>
            <person name="Zhilina T."/>
            <person name="Kolganova T."/>
            <person name="Lavrentjeva E."/>
            <person name="Kuznetsov B."/>
        </authorList>
    </citation>
    <scope>NUCLEOTIDE SEQUENCE</scope>
    <source>
        <strain evidence="2">Z-910T</strain>
    </source>
</reference>
<name>A0AAU7VLY4_9FIRM</name>
<accession>A0AAU7VLY4</accession>
<reference evidence="2" key="2">
    <citation type="submission" date="2024-06" db="EMBL/GenBank/DDBJ databases">
        <authorList>
            <person name="Petrova K.O."/>
            <person name="Toshchakov S.V."/>
            <person name="Boltjanskaja Y.V."/>
            <person name="Kevbrin V."/>
        </authorList>
    </citation>
    <scope>NUCLEOTIDE SEQUENCE</scope>
    <source>
        <strain evidence="2">Z-910T</strain>
    </source>
</reference>
<dbReference type="InterPro" id="IPR010298">
    <property type="entry name" value="YacP-like"/>
</dbReference>
<organism evidence="2">
    <name type="scientific">Proteinivorax tanatarense</name>
    <dbReference type="NCBI Taxonomy" id="1260629"/>
    <lineage>
        <taxon>Bacteria</taxon>
        <taxon>Bacillati</taxon>
        <taxon>Bacillota</taxon>
        <taxon>Clostridia</taxon>
        <taxon>Eubacteriales</taxon>
        <taxon>Proteinivoracaceae</taxon>
        <taxon>Proteinivorax</taxon>
    </lineage>
</organism>
<dbReference type="RefSeq" id="WP_350343792.1">
    <property type="nucleotide sequence ID" value="NZ_CP158367.1"/>
</dbReference>
<dbReference type="EMBL" id="CP158367">
    <property type="protein sequence ID" value="XBX75045.1"/>
    <property type="molecule type" value="Genomic_DNA"/>
</dbReference>
<dbReference type="PANTHER" id="PTHR34547:SF1">
    <property type="entry name" value="YACP-LIKE NYN DOMAIN PROTEIN"/>
    <property type="match status" value="1"/>
</dbReference>
<evidence type="ECO:0000256" key="1">
    <source>
        <dbReference type="SAM" id="Coils"/>
    </source>
</evidence>
<feature type="coiled-coil region" evidence="1">
    <location>
        <begin position="22"/>
        <end position="49"/>
    </location>
</feature>
<sequence>MNDHKEMVVIDGYNLIYYWYNKQLKEISLEELRKELVEKLQEFQNYSGTKVVLVFDAYKVRGRVKEENFNGLEVWFTKEGETADTLIEKMVYQLMKKKKKITVVTSDYAQQQFVLGKGAIRKSSREFINDLMGIKNKIRKTITKNVNKSGNTIGSSLSPEEVKILEKKFKN</sequence>
<dbReference type="Pfam" id="PF05991">
    <property type="entry name" value="NYN_YacP"/>
    <property type="match status" value="1"/>
</dbReference>
<dbReference type="PANTHER" id="PTHR34547">
    <property type="entry name" value="YACP-LIKE NYN DOMAIN PROTEIN"/>
    <property type="match status" value="1"/>
</dbReference>
<proteinExistence type="predicted"/>
<evidence type="ECO:0000313" key="2">
    <source>
        <dbReference type="EMBL" id="XBX75045.1"/>
    </source>
</evidence>